<keyword evidence="2 3" id="KW-0802">TPR repeat</keyword>
<evidence type="ECO:0000256" key="4">
    <source>
        <dbReference type="SAM" id="MobiDB-lite"/>
    </source>
</evidence>
<dbReference type="STRING" id="1715989.NITINOP_3300"/>
<feature type="repeat" description="TPR" evidence="3">
    <location>
        <begin position="47"/>
        <end position="80"/>
    </location>
</feature>
<dbReference type="Proteomes" id="UP000066284">
    <property type="component" value="Chromosome 1"/>
</dbReference>
<evidence type="ECO:0000256" key="2">
    <source>
        <dbReference type="ARBA" id="ARBA00022803"/>
    </source>
</evidence>
<proteinExistence type="predicted"/>
<name>A0A0S4KY70_9BACT</name>
<dbReference type="Pfam" id="PF13424">
    <property type="entry name" value="TPR_12"/>
    <property type="match status" value="1"/>
</dbReference>
<feature type="region of interest" description="Disordered" evidence="4">
    <location>
        <begin position="1"/>
        <end position="29"/>
    </location>
</feature>
<evidence type="ECO:0000256" key="1">
    <source>
        <dbReference type="ARBA" id="ARBA00022737"/>
    </source>
</evidence>
<dbReference type="RefSeq" id="WP_062487459.1">
    <property type="nucleotide sequence ID" value="NZ_LN885086.1"/>
</dbReference>
<organism evidence="5 6">
    <name type="scientific">Candidatus Nitrospira inopinata</name>
    <dbReference type="NCBI Taxonomy" id="1715989"/>
    <lineage>
        <taxon>Bacteria</taxon>
        <taxon>Pseudomonadati</taxon>
        <taxon>Nitrospirota</taxon>
        <taxon>Nitrospiria</taxon>
        <taxon>Nitrospirales</taxon>
        <taxon>Nitrospiraceae</taxon>
        <taxon>Nitrospira</taxon>
    </lineage>
</organism>
<dbReference type="AlphaFoldDB" id="A0A0S4KY70"/>
<dbReference type="PANTHER" id="PTHR44943:SF8">
    <property type="entry name" value="TPR REPEAT-CONTAINING PROTEIN MJ0263"/>
    <property type="match status" value="1"/>
</dbReference>
<dbReference type="KEGG" id="nio:NITINOP_3300"/>
<dbReference type="PANTHER" id="PTHR44943">
    <property type="entry name" value="CELLULOSE SYNTHASE OPERON PROTEIN C"/>
    <property type="match status" value="1"/>
</dbReference>
<accession>A0A0S4KY70</accession>
<sequence length="273" mass="31301">METQIPMSEPTPPSPGSAAVDPGDQPLSPEEEIAGIEKLLAEEPDDFHARSRLGELYFRQGRLDDALMEVKKTIEMAEGLRAEMNRSLAMYYSNLGTIYATKNMMDEAEAQFRHALEVFPHDVLALFNLGRLYADKKKYMEAKGFFERLVEITPEDPIAWYNLGGVYIELDNPQVSDYNTIDMGIQCYLRTLELDPKHLESSYKLMEVALNHKKTDLAMTVMENAVEHNPDEPLAYYNLINVYDKCKMFDKAEEVRKRLRERFAKKVKDESGA</sequence>
<protein>
    <submittedName>
        <fullName evidence="5">Uncharacterized protein</fullName>
    </submittedName>
</protein>
<reference evidence="6" key="1">
    <citation type="submission" date="2015-09" db="EMBL/GenBank/DDBJ databases">
        <authorList>
            <person name="Daims H."/>
        </authorList>
    </citation>
    <scope>NUCLEOTIDE SEQUENCE [LARGE SCALE GENOMIC DNA]</scope>
</reference>
<feature type="repeat" description="TPR" evidence="3">
    <location>
        <begin position="89"/>
        <end position="122"/>
    </location>
</feature>
<dbReference type="PROSITE" id="PS50005">
    <property type="entry name" value="TPR"/>
    <property type="match status" value="3"/>
</dbReference>
<dbReference type="InterPro" id="IPR051685">
    <property type="entry name" value="Ycf3/AcsC/BcsC/TPR_MFPF"/>
</dbReference>
<evidence type="ECO:0000313" key="5">
    <source>
        <dbReference type="EMBL" id="CUQ68272.1"/>
    </source>
</evidence>
<evidence type="ECO:0000256" key="3">
    <source>
        <dbReference type="PROSITE-ProRule" id="PRU00339"/>
    </source>
</evidence>
<dbReference type="Gene3D" id="1.25.40.10">
    <property type="entry name" value="Tetratricopeptide repeat domain"/>
    <property type="match status" value="2"/>
</dbReference>
<dbReference type="SUPFAM" id="SSF48452">
    <property type="entry name" value="TPR-like"/>
    <property type="match status" value="1"/>
</dbReference>
<dbReference type="SMART" id="SM00028">
    <property type="entry name" value="TPR"/>
    <property type="match status" value="5"/>
</dbReference>
<dbReference type="Pfam" id="PF13181">
    <property type="entry name" value="TPR_8"/>
    <property type="match status" value="1"/>
</dbReference>
<keyword evidence="1" id="KW-0677">Repeat</keyword>
<feature type="repeat" description="TPR" evidence="3">
    <location>
        <begin position="123"/>
        <end position="156"/>
    </location>
</feature>
<dbReference type="InterPro" id="IPR019734">
    <property type="entry name" value="TPR_rpt"/>
</dbReference>
<keyword evidence="6" id="KW-1185">Reference proteome</keyword>
<dbReference type="OrthoDB" id="9814042at2"/>
<evidence type="ECO:0000313" key="6">
    <source>
        <dbReference type="Proteomes" id="UP000066284"/>
    </source>
</evidence>
<dbReference type="InterPro" id="IPR011990">
    <property type="entry name" value="TPR-like_helical_dom_sf"/>
</dbReference>
<gene>
    <name evidence="5" type="ORF">NITINOP_3300</name>
</gene>
<dbReference type="EMBL" id="LN885086">
    <property type="protein sequence ID" value="CUQ68272.1"/>
    <property type="molecule type" value="Genomic_DNA"/>
</dbReference>